<dbReference type="PANTHER" id="PTHR12137">
    <property type="entry name" value="CARBOHYDRATE SULFOTRANSFERASE"/>
    <property type="match status" value="1"/>
</dbReference>
<evidence type="ECO:0000256" key="11">
    <source>
        <dbReference type="RuleBase" id="RU364020"/>
    </source>
</evidence>
<dbReference type="PANTHER" id="PTHR12137:SF33">
    <property type="entry name" value="CARBOHYDRATE SULFOTRANSFERASE 14"/>
    <property type="match status" value="1"/>
</dbReference>
<keyword evidence="6 11" id="KW-1133">Transmembrane helix</keyword>
<keyword evidence="8 11" id="KW-0472">Membrane</keyword>
<keyword evidence="9 11" id="KW-0325">Glycoprotein</keyword>
<evidence type="ECO:0000256" key="2">
    <source>
        <dbReference type="ARBA" id="ARBA00006339"/>
    </source>
</evidence>
<dbReference type="EC" id="2.8.2.-" evidence="11"/>
<accession>A0A3P8T9F3</accession>
<dbReference type="InterPro" id="IPR018011">
    <property type="entry name" value="Carb_sulfotrans_8-10"/>
</dbReference>
<evidence type="ECO:0000256" key="4">
    <source>
        <dbReference type="ARBA" id="ARBA00022692"/>
    </source>
</evidence>
<dbReference type="Proteomes" id="UP000265080">
    <property type="component" value="Chromosome 2"/>
</dbReference>
<reference evidence="12" key="3">
    <citation type="submission" date="2025-09" db="UniProtKB">
        <authorList>
            <consortium name="Ensembl"/>
        </authorList>
    </citation>
    <scope>IDENTIFICATION</scope>
</reference>
<proteinExistence type="inferred from homology"/>
<evidence type="ECO:0000313" key="13">
    <source>
        <dbReference type="Proteomes" id="UP000265080"/>
    </source>
</evidence>
<keyword evidence="4 11" id="KW-0812">Transmembrane</keyword>
<dbReference type="Pfam" id="PF03567">
    <property type="entry name" value="Sulfotransfer_2"/>
    <property type="match status" value="1"/>
</dbReference>
<dbReference type="InterPro" id="IPR005331">
    <property type="entry name" value="Sulfotransferase"/>
</dbReference>
<keyword evidence="10 11" id="KW-0119">Carbohydrate metabolism</keyword>
<feature type="transmembrane region" description="Helical" evidence="11">
    <location>
        <begin position="47"/>
        <end position="68"/>
    </location>
</feature>
<dbReference type="GO" id="GO:0016051">
    <property type="term" value="P:carbohydrate biosynthetic process"/>
    <property type="evidence" value="ECO:0007669"/>
    <property type="project" value="InterPro"/>
</dbReference>
<evidence type="ECO:0000256" key="8">
    <source>
        <dbReference type="ARBA" id="ARBA00023136"/>
    </source>
</evidence>
<organism evidence="12 13">
    <name type="scientific">Amphiprion percula</name>
    <name type="common">Orange clownfish</name>
    <name type="synonym">Lutjanus percula</name>
    <dbReference type="NCBI Taxonomy" id="161767"/>
    <lineage>
        <taxon>Eukaryota</taxon>
        <taxon>Metazoa</taxon>
        <taxon>Chordata</taxon>
        <taxon>Craniata</taxon>
        <taxon>Vertebrata</taxon>
        <taxon>Euteleostomi</taxon>
        <taxon>Actinopterygii</taxon>
        <taxon>Neopterygii</taxon>
        <taxon>Teleostei</taxon>
        <taxon>Neoteleostei</taxon>
        <taxon>Acanthomorphata</taxon>
        <taxon>Ovalentaria</taxon>
        <taxon>Pomacentridae</taxon>
        <taxon>Amphiprion</taxon>
    </lineage>
</organism>
<evidence type="ECO:0000313" key="12">
    <source>
        <dbReference type="Ensembl" id="ENSAPEP00000020613.1"/>
    </source>
</evidence>
<protein>
    <recommendedName>
        <fullName evidence="11">Carbohydrate sulfotransferase</fullName>
        <ecNumber evidence="11">2.8.2.-</ecNumber>
    </recommendedName>
</protein>
<evidence type="ECO:0000256" key="1">
    <source>
        <dbReference type="ARBA" id="ARBA00004323"/>
    </source>
</evidence>
<evidence type="ECO:0000256" key="5">
    <source>
        <dbReference type="ARBA" id="ARBA00022968"/>
    </source>
</evidence>
<evidence type="ECO:0000256" key="9">
    <source>
        <dbReference type="ARBA" id="ARBA00023180"/>
    </source>
</evidence>
<reference evidence="12 13" key="1">
    <citation type="submission" date="2018-03" db="EMBL/GenBank/DDBJ databases">
        <title>Finding Nemo's genes: A chromosome-scale reference assembly of the genome of the orange clownfish Amphiprion percula.</title>
        <authorList>
            <person name="Lehmann R."/>
        </authorList>
    </citation>
    <scope>NUCLEOTIDE SEQUENCE</scope>
</reference>
<sequence>MKETHGTGSMLPRRQDYGMNRGAAARSGSLLKFRSAVSSVSVRRSSAVLPSVLTFLVIVASGGLLLMIEKGMLNSMETPSPRGDRRRLDFIREAGKRSADEVEAEWQILHEIRNRTIRTMCSQKNMPHSVWSLSPPQRKIVLQHILVNDEYRFLYCYVPKVACSNWKRVLKVLSGTLESVDVNIKMDHRSDLLFLSSLKPEEISYRLKHYFKFMFVREPMERLLSAYRNKFGEIESYQKKYGVEIIKRYRKGHAKDSSITGDDVTFAEFVRYLLDEDVERMNDHWMPMYNLCQPCAVSYDFIGSQENLESDAEFVLQRIGAPPDVHFPERQTWYKPVTTETLHYYLCSLPQKLLRELLPKYILDFSLFTYPFPNTTTEHCQH</sequence>
<reference evidence="12" key="2">
    <citation type="submission" date="2025-08" db="UniProtKB">
        <authorList>
            <consortium name="Ensembl"/>
        </authorList>
    </citation>
    <scope>IDENTIFICATION</scope>
</reference>
<comment type="similarity">
    <text evidence="2 11">Belongs to the sulfotransferase 2 family.</text>
</comment>
<keyword evidence="13" id="KW-1185">Reference proteome</keyword>
<dbReference type="STRING" id="161767.ENSAPEP00000020613"/>
<evidence type="ECO:0000256" key="3">
    <source>
        <dbReference type="ARBA" id="ARBA00022679"/>
    </source>
</evidence>
<dbReference type="Ensembl" id="ENSAPET00000021163.1">
    <property type="protein sequence ID" value="ENSAPEP00000020613.1"/>
    <property type="gene ID" value="ENSAPEG00000014748.1"/>
</dbReference>
<dbReference type="GeneTree" id="ENSGT00940000162640"/>
<dbReference type="OMA" id="SQKNMPH"/>
<keyword evidence="3 11" id="KW-0808">Transferase</keyword>
<evidence type="ECO:0000256" key="7">
    <source>
        <dbReference type="ARBA" id="ARBA00023034"/>
    </source>
</evidence>
<dbReference type="GO" id="GO:0000139">
    <property type="term" value="C:Golgi membrane"/>
    <property type="evidence" value="ECO:0007669"/>
    <property type="project" value="UniProtKB-SubCell"/>
</dbReference>
<dbReference type="GO" id="GO:0050655">
    <property type="term" value="P:dermatan sulfate proteoglycan metabolic process"/>
    <property type="evidence" value="ECO:0007669"/>
    <property type="project" value="TreeGrafter"/>
</dbReference>
<evidence type="ECO:0000256" key="6">
    <source>
        <dbReference type="ARBA" id="ARBA00022989"/>
    </source>
</evidence>
<keyword evidence="7 11" id="KW-0333">Golgi apparatus</keyword>
<comment type="subcellular location">
    <subcellularLocation>
        <location evidence="1 11">Golgi apparatus membrane</location>
        <topology evidence="1 11">Single-pass type II membrane protein</topology>
    </subcellularLocation>
</comment>
<dbReference type="GO" id="GO:0008146">
    <property type="term" value="F:sulfotransferase activity"/>
    <property type="evidence" value="ECO:0007669"/>
    <property type="project" value="InterPro"/>
</dbReference>
<evidence type="ECO:0000256" key="10">
    <source>
        <dbReference type="ARBA" id="ARBA00023277"/>
    </source>
</evidence>
<dbReference type="AlphaFoldDB" id="A0A3P8T9F3"/>
<name>A0A3P8T9F3_AMPPE</name>
<keyword evidence="5 11" id="KW-0735">Signal-anchor</keyword>